<evidence type="ECO:0000259" key="2">
    <source>
        <dbReference type="Pfam" id="PF25023"/>
    </source>
</evidence>
<accession>A0ABY2APH5</accession>
<reference evidence="3 4" key="1">
    <citation type="submission" date="2019-02" db="EMBL/GenBank/DDBJ databases">
        <title>Corallincola luteus sp. nov., a marine bacterium isolated from surface sediment of Bohai Sea in China.</title>
        <authorList>
            <person name="Ren Q."/>
        </authorList>
    </citation>
    <scope>NUCLEOTIDE SEQUENCE [LARGE SCALE GENOMIC DNA]</scope>
    <source>
        <strain evidence="3 4">DASS28</strain>
    </source>
</reference>
<dbReference type="InterPro" id="IPR006530">
    <property type="entry name" value="YD"/>
</dbReference>
<protein>
    <submittedName>
        <fullName evidence="3">RHS repeat protein</fullName>
    </submittedName>
</protein>
<sequence length="600" mass="68000">MKLRNESIVLNIPFVRLRLLLVLMTLSFSGHSVELDLEDLKSVSEIGVSRANVGRGFNEYFYDKYLMAGEACKVYGRSYSYVSHALRGDSGSRLSLDCNKLRCGADGCYPHYRYLTILYNTVKCPPADFPEHIYLYKDAEGVEWCAKEKACYSPFSKEGVSCTAYCPSDKPYLDLAAGCYGDDAVKPDQCGAANPILIADGRKVQWEPTDLQLGADFALTRRYGTRHPDQNLAVVLPQSDTTKEAGAIRHVQPDGYRGTSQQAIQTSLMPAASEVLRGEWTFLDLPSLTFSGNKLFRRVGLDTDIFTQEPSGSYLSAQYDGRRVEPFQPVGWLYKPSPGIQELYDASGKLTARESQGRRIEFAYDDESRLYQVTTGNQWMHLFYDEAGRLERAETSNDFVTYGYDEQSRLISATHKDGRSRQYHYEDPRFSQALTGITDERGLRYVTWAYDDEGRAIESRHGDDDHFKFVFGDNQTTVTNPLGKDTIYHYLEQNGVKRLERVEGVPSNNCAGANREYTYYPNGAIHTQTDWQGNITRFAYNARGLVTQQTEAEGTPAQRITTTEWHPQYPWPTRITTATSITEYDYNDQGQRIATRVSQR</sequence>
<dbReference type="EMBL" id="SJXE01000001">
    <property type="protein sequence ID" value="TCI05099.1"/>
    <property type="molecule type" value="Genomic_DNA"/>
</dbReference>
<dbReference type="NCBIfam" id="TIGR01643">
    <property type="entry name" value="YD_repeat_2x"/>
    <property type="match status" value="1"/>
</dbReference>
<name>A0ABY2APH5_9GAMM</name>
<dbReference type="Pfam" id="PF25023">
    <property type="entry name" value="TEN_YD-shell"/>
    <property type="match status" value="1"/>
</dbReference>
<evidence type="ECO:0000313" key="4">
    <source>
        <dbReference type="Proteomes" id="UP000292554"/>
    </source>
</evidence>
<evidence type="ECO:0000313" key="3">
    <source>
        <dbReference type="EMBL" id="TCI05099.1"/>
    </source>
</evidence>
<dbReference type="Proteomes" id="UP000292554">
    <property type="component" value="Unassembled WGS sequence"/>
</dbReference>
<gene>
    <name evidence="3" type="ORF">EZV61_03820</name>
</gene>
<dbReference type="Gene3D" id="2.180.10.10">
    <property type="entry name" value="RHS repeat-associated core"/>
    <property type="match status" value="2"/>
</dbReference>
<keyword evidence="4" id="KW-1185">Reference proteome</keyword>
<keyword evidence="1" id="KW-0677">Repeat</keyword>
<feature type="domain" description="Teneurin-like YD-shell" evidence="2">
    <location>
        <begin position="383"/>
        <end position="461"/>
    </location>
</feature>
<dbReference type="InterPro" id="IPR056823">
    <property type="entry name" value="TEN-like_YD-shell"/>
</dbReference>
<comment type="caution">
    <text evidence="3">The sequence shown here is derived from an EMBL/GenBank/DDBJ whole genome shotgun (WGS) entry which is preliminary data.</text>
</comment>
<proteinExistence type="predicted"/>
<evidence type="ECO:0000256" key="1">
    <source>
        <dbReference type="ARBA" id="ARBA00022737"/>
    </source>
</evidence>
<organism evidence="3 4">
    <name type="scientific">Corallincola luteus</name>
    <dbReference type="NCBI Taxonomy" id="1775177"/>
    <lineage>
        <taxon>Bacteria</taxon>
        <taxon>Pseudomonadati</taxon>
        <taxon>Pseudomonadota</taxon>
        <taxon>Gammaproteobacteria</taxon>
        <taxon>Alteromonadales</taxon>
        <taxon>Psychromonadaceae</taxon>
        <taxon>Corallincola</taxon>
    </lineage>
</organism>